<sequence length="90" mass="10030">MFKTPLEQANIETSSQISGTQSPTIISIKKSVIGALAGVPILLQMVWIYVSKVINALPRSHTVRQGWEFNGRVSHREIIRVTDSRHACET</sequence>
<dbReference type="EMBL" id="JAOYFB010000038">
    <property type="protein sequence ID" value="KAK4027846.1"/>
    <property type="molecule type" value="Genomic_DNA"/>
</dbReference>
<keyword evidence="1" id="KW-0812">Transmembrane</keyword>
<accession>A0ABR0ARW6</accession>
<proteinExistence type="predicted"/>
<evidence type="ECO:0000256" key="1">
    <source>
        <dbReference type="SAM" id="Phobius"/>
    </source>
</evidence>
<feature type="transmembrane region" description="Helical" evidence="1">
    <location>
        <begin position="32"/>
        <end position="50"/>
    </location>
</feature>
<reference evidence="2 3" key="1">
    <citation type="journal article" date="2023" name="Nucleic Acids Res.">
        <title>The hologenome of Daphnia magna reveals possible DNA methylation and microbiome-mediated evolution of the host genome.</title>
        <authorList>
            <person name="Chaturvedi A."/>
            <person name="Li X."/>
            <person name="Dhandapani V."/>
            <person name="Marshall H."/>
            <person name="Kissane S."/>
            <person name="Cuenca-Cambronero M."/>
            <person name="Asole G."/>
            <person name="Calvet F."/>
            <person name="Ruiz-Romero M."/>
            <person name="Marangio P."/>
            <person name="Guigo R."/>
            <person name="Rago D."/>
            <person name="Mirbahai L."/>
            <person name="Eastwood N."/>
            <person name="Colbourne J.K."/>
            <person name="Zhou J."/>
            <person name="Mallon E."/>
            <person name="Orsini L."/>
        </authorList>
    </citation>
    <scope>NUCLEOTIDE SEQUENCE [LARGE SCALE GENOMIC DNA]</scope>
    <source>
        <strain evidence="2">LRV0_1</strain>
    </source>
</reference>
<dbReference type="Proteomes" id="UP001234178">
    <property type="component" value="Unassembled WGS sequence"/>
</dbReference>
<evidence type="ECO:0000313" key="3">
    <source>
        <dbReference type="Proteomes" id="UP001234178"/>
    </source>
</evidence>
<comment type="caution">
    <text evidence="2">The sequence shown here is derived from an EMBL/GenBank/DDBJ whole genome shotgun (WGS) entry which is preliminary data.</text>
</comment>
<protein>
    <submittedName>
        <fullName evidence="2">Uncharacterized protein</fullName>
    </submittedName>
</protein>
<name>A0ABR0ARW6_9CRUS</name>
<keyword evidence="1" id="KW-0472">Membrane</keyword>
<evidence type="ECO:0000313" key="2">
    <source>
        <dbReference type="EMBL" id="KAK4027846.1"/>
    </source>
</evidence>
<keyword evidence="3" id="KW-1185">Reference proteome</keyword>
<organism evidence="2 3">
    <name type="scientific">Daphnia magna</name>
    <dbReference type="NCBI Taxonomy" id="35525"/>
    <lineage>
        <taxon>Eukaryota</taxon>
        <taxon>Metazoa</taxon>
        <taxon>Ecdysozoa</taxon>
        <taxon>Arthropoda</taxon>
        <taxon>Crustacea</taxon>
        <taxon>Branchiopoda</taxon>
        <taxon>Diplostraca</taxon>
        <taxon>Cladocera</taxon>
        <taxon>Anomopoda</taxon>
        <taxon>Daphniidae</taxon>
        <taxon>Daphnia</taxon>
    </lineage>
</organism>
<keyword evidence="1" id="KW-1133">Transmembrane helix</keyword>
<gene>
    <name evidence="2" type="ORF">OUZ56_016987</name>
</gene>